<dbReference type="EMBL" id="ML769566">
    <property type="protein sequence ID" value="KAE9393695.1"/>
    <property type="molecule type" value="Genomic_DNA"/>
</dbReference>
<accession>A0A6A4H944</accession>
<sequence>SFKTAKKLRAQVDLLPSVPEWSFQVIPTDVHFPSKNPLILYFRDPVECLQDILKSPLIQDSLNFSPLEIFTSSAKLVRVYESWLSGTRANQMQVSNPLRLLN</sequence>
<name>A0A6A4H944_9AGAR</name>
<protein>
    <submittedName>
        <fullName evidence="1">Uncharacterized protein</fullName>
    </submittedName>
</protein>
<dbReference type="Proteomes" id="UP000799118">
    <property type="component" value="Unassembled WGS sequence"/>
</dbReference>
<dbReference type="OrthoDB" id="3232986at2759"/>
<dbReference type="Pfam" id="PF18759">
    <property type="entry name" value="Plavaka"/>
    <property type="match status" value="1"/>
</dbReference>
<dbReference type="AlphaFoldDB" id="A0A6A4H944"/>
<evidence type="ECO:0000313" key="2">
    <source>
        <dbReference type="Proteomes" id="UP000799118"/>
    </source>
</evidence>
<organism evidence="1 2">
    <name type="scientific">Gymnopus androsaceus JB14</name>
    <dbReference type="NCBI Taxonomy" id="1447944"/>
    <lineage>
        <taxon>Eukaryota</taxon>
        <taxon>Fungi</taxon>
        <taxon>Dikarya</taxon>
        <taxon>Basidiomycota</taxon>
        <taxon>Agaricomycotina</taxon>
        <taxon>Agaricomycetes</taxon>
        <taxon>Agaricomycetidae</taxon>
        <taxon>Agaricales</taxon>
        <taxon>Marasmiineae</taxon>
        <taxon>Omphalotaceae</taxon>
        <taxon>Gymnopus</taxon>
    </lineage>
</organism>
<evidence type="ECO:0000313" key="1">
    <source>
        <dbReference type="EMBL" id="KAE9393695.1"/>
    </source>
</evidence>
<proteinExistence type="predicted"/>
<keyword evidence="2" id="KW-1185">Reference proteome</keyword>
<feature type="non-terminal residue" evidence="1">
    <location>
        <position position="1"/>
    </location>
</feature>
<dbReference type="InterPro" id="IPR041078">
    <property type="entry name" value="Plavaka"/>
</dbReference>
<reference evidence="1" key="1">
    <citation type="journal article" date="2019" name="Environ. Microbiol.">
        <title>Fungal ecological strategies reflected in gene transcription - a case study of two litter decomposers.</title>
        <authorList>
            <person name="Barbi F."/>
            <person name="Kohler A."/>
            <person name="Barry K."/>
            <person name="Baskaran P."/>
            <person name="Daum C."/>
            <person name="Fauchery L."/>
            <person name="Ihrmark K."/>
            <person name="Kuo A."/>
            <person name="LaButti K."/>
            <person name="Lipzen A."/>
            <person name="Morin E."/>
            <person name="Grigoriev I.V."/>
            <person name="Henrissat B."/>
            <person name="Lindahl B."/>
            <person name="Martin F."/>
        </authorList>
    </citation>
    <scope>NUCLEOTIDE SEQUENCE</scope>
    <source>
        <strain evidence="1">JB14</strain>
    </source>
</reference>
<gene>
    <name evidence="1" type="ORF">BT96DRAFT_828829</name>
</gene>